<feature type="domain" description="Sulfatase N-terminal" evidence="2">
    <location>
        <begin position="7"/>
        <end position="333"/>
    </location>
</feature>
<dbReference type="PANTHER" id="PTHR43751">
    <property type="entry name" value="SULFATASE"/>
    <property type="match status" value="1"/>
</dbReference>
<dbReference type="InterPro" id="IPR017850">
    <property type="entry name" value="Alkaline_phosphatase_core_sf"/>
</dbReference>
<evidence type="ECO:0000259" key="2">
    <source>
        <dbReference type="Pfam" id="PF00884"/>
    </source>
</evidence>
<proteinExistence type="predicted"/>
<feature type="coiled-coil region" evidence="1">
    <location>
        <begin position="434"/>
        <end position="468"/>
    </location>
</feature>
<accession>A0A1F7INR4</accession>
<evidence type="ECO:0000256" key="1">
    <source>
        <dbReference type="SAM" id="Coils"/>
    </source>
</evidence>
<dbReference type="Gene3D" id="3.40.720.10">
    <property type="entry name" value="Alkaline Phosphatase, subunit A"/>
    <property type="match status" value="1"/>
</dbReference>
<dbReference type="AlphaFoldDB" id="A0A1F7INR4"/>
<organism evidence="3 4">
    <name type="scientific">Candidatus Roizmanbacteria bacterium RIFCSPLOWO2_01_FULL_38_11</name>
    <dbReference type="NCBI Taxonomy" id="1802060"/>
    <lineage>
        <taxon>Bacteria</taxon>
        <taxon>Candidatus Roizmaniibacteriota</taxon>
    </lineage>
</organism>
<dbReference type="InterPro" id="IPR052701">
    <property type="entry name" value="GAG_Ulvan_Degrading_Sulfatases"/>
</dbReference>
<dbReference type="SUPFAM" id="SSF53649">
    <property type="entry name" value="Alkaline phosphatase-like"/>
    <property type="match status" value="1"/>
</dbReference>
<dbReference type="STRING" id="1802060.A2957_01150"/>
<evidence type="ECO:0000313" key="3">
    <source>
        <dbReference type="EMBL" id="OGK45018.1"/>
    </source>
</evidence>
<dbReference type="PANTHER" id="PTHR43751:SF3">
    <property type="entry name" value="SULFATASE N-TERMINAL DOMAIN-CONTAINING PROTEIN"/>
    <property type="match status" value="1"/>
</dbReference>
<sequence>MNNNLPQHVFLFILDAVRKDHLGLHGYQRETSPNIDNLAKKSDVYEWAFSPSTYTLPSIPSMLSGKYPPELSTLFTGTELTNEDLKLIQDLKLAGYETAFFTANVVTSSKMMNLDDFFDVFHDELTTSEVNRKNMFYERVETVLSAVENYVKENISKKLFIVIHLMEAHGPYIPDRKPRFIGDKLYNAEKRQITRVVNDSLVGVTQELLKTERITCRYQLLNLVESPNGDIEDYDRRVNEYIARYDTGIYILDKNLGSFFKFLRIHKIFDSSQIMITSDHGELMGEENIFFSHGITPHPALSNVPLVVKKPGQRKARTIEENFSTINLIALVIDVENKNNHVCSVHPKGIGVARDKHYIHFHNGDYHAFGRLRENILPTVNFSVNDIFENFTKMKIDPIVGIYKKSEGRLVNVKNLSKDMTVLNDYLEFIRQIYQRLQTNYLSTQSQIAKLQSENKTLKKRLVKFHDKPKQTSKSTKLYLKIIKKLQKVFTFFITFTLIFPLDLFN</sequence>
<evidence type="ECO:0000313" key="4">
    <source>
        <dbReference type="Proteomes" id="UP000179072"/>
    </source>
</evidence>
<dbReference type="Pfam" id="PF00884">
    <property type="entry name" value="Sulfatase"/>
    <property type="match status" value="1"/>
</dbReference>
<protein>
    <recommendedName>
        <fullName evidence="2">Sulfatase N-terminal domain-containing protein</fullName>
    </recommendedName>
</protein>
<dbReference type="Proteomes" id="UP000179072">
    <property type="component" value="Unassembled WGS sequence"/>
</dbReference>
<keyword evidence="1" id="KW-0175">Coiled coil</keyword>
<dbReference type="InterPro" id="IPR000917">
    <property type="entry name" value="Sulfatase_N"/>
</dbReference>
<dbReference type="EMBL" id="MGAK01000008">
    <property type="protein sequence ID" value="OGK45018.1"/>
    <property type="molecule type" value="Genomic_DNA"/>
</dbReference>
<reference evidence="3 4" key="1">
    <citation type="journal article" date="2016" name="Nat. Commun.">
        <title>Thousands of microbial genomes shed light on interconnected biogeochemical processes in an aquifer system.</title>
        <authorList>
            <person name="Anantharaman K."/>
            <person name="Brown C.T."/>
            <person name="Hug L.A."/>
            <person name="Sharon I."/>
            <person name="Castelle C.J."/>
            <person name="Probst A.J."/>
            <person name="Thomas B.C."/>
            <person name="Singh A."/>
            <person name="Wilkins M.J."/>
            <person name="Karaoz U."/>
            <person name="Brodie E.L."/>
            <person name="Williams K.H."/>
            <person name="Hubbard S.S."/>
            <person name="Banfield J.F."/>
        </authorList>
    </citation>
    <scope>NUCLEOTIDE SEQUENCE [LARGE SCALE GENOMIC DNA]</scope>
</reference>
<comment type="caution">
    <text evidence="3">The sequence shown here is derived from an EMBL/GenBank/DDBJ whole genome shotgun (WGS) entry which is preliminary data.</text>
</comment>
<gene>
    <name evidence="3" type="ORF">A2957_01150</name>
</gene>
<name>A0A1F7INR4_9BACT</name>